<name>A0A0A1UHF7_ENTIV</name>
<evidence type="ECO:0000256" key="1">
    <source>
        <dbReference type="SAM" id="MobiDB-lite"/>
    </source>
</evidence>
<evidence type="ECO:0000313" key="2">
    <source>
        <dbReference type="EMBL" id="ELP95242.1"/>
    </source>
</evidence>
<feature type="region of interest" description="Disordered" evidence="1">
    <location>
        <begin position="155"/>
        <end position="217"/>
    </location>
</feature>
<feature type="region of interest" description="Disordered" evidence="1">
    <location>
        <begin position="30"/>
        <end position="54"/>
    </location>
</feature>
<feature type="compositionally biased region" description="Basic and acidic residues" evidence="1">
    <location>
        <begin position="182"/>
        <end position="194"/>
    </location>
</feature>
<feature type="region of interest" description="Disordered" evidence="1">
    <location>
        <begin position="71"/>
        <end position="97"/>
    </location>
</feature>
<dbReference type="EMBL" id="KB206168">
    <property type="protein sequence ID" value="ELP95242.1"/>
    <property type="molecule type" value="Genomic_DNA"/>
</dbReference>
<evidence type="ECO:0000313" key="3">
    <source>
        <dbReference type="Proteomes" id="UP000014680"/>
    </source>
</evidence>
<keyword evidence="3" id="KW-1185">Reference proteome</keyword>
<dbReference type="AlphaFoldDB" id="A0A0A1UHF7"/>
<feature type="compositionally biased region" description="Polar residues" evidence="1">
    <location>
        <begin position="71"/>
        <end position="80"/>
    </location>
</feature>
<reference evidence="2 3" key="1">
    <citation type="submission" date="2012-10" db="EMBL/GenBank/DDBJ databases">
        <authorList>
            <person name="Zafar N."/>
            <person name="Inman J."/>
            <person name="Hall N."/>
            <person name="Lorenzi H."/>
            <person name="Caler E."/>
        </authorList>
    </citation>
    <scope>NUCLEOTIDE SEQUENCE [LARGE SCALE GENOMIC DNA]</scope>
    <source>
        <strain evidence="2 3">IP1</strain>
    </source>
</reference>
<dbReference type="RefSeq" id="XP_004262013.1">
    <property type="nucleotide sequence ID" value="XM_004261965.1"/>
</dbReference>
<dbReference type="Proteomes" id="UP000014680">
    <property type="component" value="Unassembled WGS sequence"/>
</dbReference>
<accession>A0A0A1UHF7</accession>
<feature type="compositionally biased region" description="Basic and acidic residues" evidence="1">
    <location>
        <begin position="159"/>
        <end position="175"/>
    </location>
</feature>
<dbReference type="KEGG" id="eiv:EIN_430480"/>
<gene>
    <name evidence="2" type="ORF">EIN_430480</name>
</gene>
<dbReference type="VEuPathDB" id="AmoebaDB:EIN_430480"/>
<organism evidence="2 3">
    <name type="scientific">Entamoeba invadens IP1</name>
    <dbReference type="NCBI Taxonomy" id="370355"/>
    <lineage>
        <taxon>Eukaryota</taxon>
        <taxon>Amoebozoa</taxon>
        <taxon>Evosea</taxon>
        <taxon>Archamoebae</taxon>
        <taxon>Mastigamoebida</taxon>
        <taxon>Entamoebidae</taxon>
        <taxon>Entamoeba</taxon>
    </lineage>
</organism>
<sequence length="315" mass="36058">MSTQSQYNRVTVLKNFYEKMNRDHLKAIKTPSPRRVRVRSRSSSSPLRGLFHHKSQNLIQQTPLFLNGELNNEKSQTNSTESKKLERSTSLSPQHKTDDILSLDENIFKLHEKVKAQTKIKANEMVEKEQTFKEKPKGKIATKKVTSEKAISINISTHPESDPQPHDDVPKDIKKTGKVTKKKIDSKSVEEEAVKVSGKVSKKKVSHTSTQEEAETSFPEYKKATGKVCKVVITEESPQEERLSEDPPKQSGKIAKKKTIKMIRQEVKSLSDDESTPALKKILRRKKPTKEELNFHRFEMDYSKYSLLDTSEEIV</sequence>
<dbReference type="GeneID" id="14894242"/>
<feature type="compositionally biased region" description="Basic and acidic residues" evidence="1">
    <location>
        <begin position="239"/>
        <end position="248"/>
    </location>
</feature>
<proteinExistence type="predicted"/>
<protein>
    <submittedName>
        <fullName evidence="2">Uncharacterized protein</fullName>
    </submittedName>
</protein>
<feature type="region of interest" description="Disordered" evidence="1">
    <location>
        <begin position="235"/>
        <end position="257"/>
    </location>
</feature>